<keyword evidence="3" id="KW-1185">Reference proteome</keyword>
<gene>
    <name evidence="2" type="ORF">CC86DRAFT_402788</name>
</gene>
<evidence type="ECO:0000313" key="2">
    <source>
        <dbReference type="EMBL" id="KAF2830772.1"/>
    </source>
</evidence>
<evidence type="ECO:0000256" key="1">
    <source>
        <dbReference type="SAM" id="MobiDB-lite"/>
    </source>
</evidence>
<name>A0A6A7ABY3_9PLEO</name>
<dbReference type="Proteomes" id="UP000799424">
    <property type="component" value="Unassembled WGS sequence"/>
</dbReference>
<sequence>MNRAIVFRRSFATTACLFRPSSGKPPPQGREDPPPPPKEPESKKNNSQDQVENTKENEQSGSRGGMFSAFQPESEGFIFAFANPRLSKKQRTQSGLILLAATLMALLTEPYLFKAIGVKPIPGAEERFLDTVAIAETQRENVIRTSTTD</sequence>
<dbReference type="AlphaFoldDB" id="A0A6A7ABY3"/>
<reference evidence="2" key="1">
    <citation type="journal article" date="2020" name="Stud. Mycol.">
        <title>101 Dothideomycetes genomes: a test case for predicting lifestyles and emergence of pathogens.</title>
        <authorList>
            <person name="Haridas S."/>
            <person name="Albert R."/>
            <person name="Binder M."/>
            <person name="Bloem J."/>
            <person name="Labutti K."/>
            <person name="Salamov A."/>
            <person name="Andreopoulos B."/>
            <person name="Baker S."/>
            <person name="Barry K."/>
            <person name="Bills G."/>
            <person name="Bluhm B."/>
            <person name="Cannon C."/>
            <person name="Castanera R."/>
            <person name="Culley D."/>
            <person name="Daum C."/>
            <person name="Ezra D."/>
            <person name="Gonzalez J."/>
            <person name="Henrissat B."/>
            <person name="Kuo A."/>
            <person name="Liang C."/>
            <person name="Lipzen A."/>
            <person name="Lutzoni F."/>
            <person name="Magnuson J."/>
            <person name="Mondo S."/>
            <person name="Nolan M."/>
            <person name="Ohm R."/>
            <person name="Pangilinan J."/>
            <person name="Park H.-J."/>
            <person name="Ramirez L."/>
            <person name="Alfaro M."/>
            <person name="Sun H."/>
            <person name="Tritt A."/>
            <person name="Yoshinaga Y."/>
            <person name="Zwiers L.-H."/>
            <person name="Turgeon B."/>
            <person name="Goodwin S."/>
            <person name="Spatafora J."/>
            <person name="Crous P."/>
            <person name="Grigoriev I."/>
        </authorList>
    </citation>
    <scope>NUCLEOTIDE SEQUENCE</scope>
    <source>
        <strain evidence="2">CBS 113818</strain>
    </source>
</reference>
<feature type="compositionally biased region" description="Basic and acidic residues" evidence="1">
    <location>
        <begin position="29"/>
        <end position="58"/>
    </location>
</feature>
<organism evidence="2 3">
    <name type="scientific">Ophiobolus disseminans</name>
    <dbReference type="NCBI Taxonomy" id="1469910"/>
    <lineage>
        <taxon>Eukaryota</taxon>
        <taxon>Fungi</taxon>
        <taxon>Dikarya</taxon>
        <taxon>Ascomycota</taxon>
        <taxon>Pezizomycotina</taxon>
        <taxon>Dothideomycetes</taxon>
        <taxon>Pleosporomycetidae</taxon>
        <taxon>Pleosporales</taxon>
        <taxon>Pleosporineae</taxon>
        <taxon>Phaeosphaeriaceae</taxon>
        <taxon>Ophiobolus</taxon>
    </lineage>
</organism>
<protein>
    <submittedName>
        <fullName evidence="2">Uncharacterized protein</fullName>
    </submittedName>
</protein>
<accession>A0A6A7ABY3</accession>
<evidence type="ECO:0000313" key="3">
    <source>
        <dbReference type="Proteomes" id="UP000799424"/>
    </source>
</evidence>
<dbReference type="EMBL" id="MU006219">
    <property type="protein sequence ID" value="KAF2830772.1"/>
    <property type="molecule type" value="Genomic_DNA"/>
</dbReference>
<proteinExistence type="predicted"/>
<feature type="region of interest" description="Disordered" evidence="1">
    <location>
        <begin position="17"/>
        <end position="69"/>
    </location>
</feature>